<evidence type="ECO:0000256" key="1">
    <source>
        <dbReference type="ARBA" id="ARBA00004319"/>
    </source>
</evidence>
<comment type="subcellular location">
    <subcellularLocation>
        <location evidence="1">Endoplasmic reticulum lumen</location>
    </subcellularLocation>
</comment>
<evidence type="ECO:0000313" key="9">
    <source>
        <dbReference type="EMBL" id="GBG78678.1"/>
    </source>
</evidence>
<evidence type="ECO:0000256" key="3">
    <source>
        <dbReference type="ARBA" id="ARBA00022729"/>
    </source>
</evidence>
<dbReference type="Gramene" id="GBG78678">
    <property type="protein sequence ID" value="GBG78678"/>
    <property type="gene ID" value="CBR_g27901"/>
</dbReference>
<dbReference type="Gene3D" id="3.40.30.50">
    <property type="entry name" value="Sep15/SelM thioredoxin-like domain, active-site redox motif"/>
    <property type="match status" value="1"/>
</dbReference>
<feature type="chain" id="PRO_5017228174" description="Selenoprotein F" evidence="7">
    <location>
        <begin position="36"/>
        <end position="125"/>
    </location>
</feature>
<feature type="domain" description="Selenoprotein F/M" evidence="8">
    <location>
        <begin position="67"/>
        <end position="122"/>
    </location>
</feature>
<comment type="similarity">
    <text evidence="2">Belongs to the selenoprotein M/F family.</text>
</comment>
<dbReference type="GO" id="GO:0005788">
    <property type="term" value="C:endoplasmic reticulum lumen"/>
    <property type="evidence" value="ECO:0007669"/>
    <property type="project" value="UniProtKB-SubCell"/>
</dbReference>
<dbReference type="PANTHER" id="PTHR13077">
    <property type="entry name" value="SELENOPROTEIN F"/>
    <property type="match status" value="1"/>
</dbReference>
<dbReference type="PANTHER" id="PTHR13077:SF6">
    <property type="entry name" value="SELENOPROTEIN F"/>
    <property type="match status" value="1"/>
</dbReference>
<gene>
    <name evidence="9" type="ORF">CBR_g27901</name>
</gene>
<dbReference type="Proteomes" id="UP000265515">
    <property type="component" value="Unassembled WGS sequence"/>
</dbReference>
<proteinExistence type="inferred from homology"/>
<name>A0A388L8S9_CHABU</name>
<protein>
    <recommendedName>
        <fullName evidence="6">Selenoprotein F</fullName>
    </recommendedName>
</protein>
<evidence type="ECO:0000256" key="6">
    <source>
        <dbReference type="ARBA" id="ARBA00040775"/>
    </source>
</evidence>
<dbReference type="AlphaFoldDB" id="A0A388L8S9"/>
<dbReference type="InterPro" id="IPR039992">
    <property type="entry name" value="Sep15_SelM"/>
</dbReference>
<keyword evidence="5" id="KW-0712">Selenocysteine</keyword>
<dbReference type="OrthoDB" id="1910009at2759"/>
<dbReference type="STRING" id="69332.A0A388L8S9"/>
<keyword evidence="4" id="KW-0256">Endoplasmic reticulum</keyword>
<accession>A0A388L8S9</accession>
<evidence type="ECO:0000256" key="2">
    <source>
        <dbReference type="ARBA" id="ARBA00005742"/>
    </source>
</evidence>
<feature type="signal peptide" evidence="7">
    <location>
        <begin position="1"/>
        <end position="35"/>
    </location>
</feature>
<dbReference type="EMBL" id="BFEA01000300">
    <property type="protein sequence ID" value="GBG78678.1"/>
    <property type="molecule type" value="Genomic_DNA"/>
</dbReference>
<dbReference type="Pfam" id="PF08806">
    <property type="entry name" value="Sep15_SelM"/>
    <property type="match status" value="1"/>
</dbReference>
<reference evidence="9 10" key="1">
    <citation type="journal article" date="2018" name="Cell">
        <title>The Chara Genome: Secondary Complexity and Implications for Plant Terrestrialization.</title>
        <authorList>
            <person name="Nishiyama T."/>
            <person name="Sakayama H."/>
            <person name="Vries J.D."/>
            <person name="Buschmann H."/>
            <person name="Saint-Marcoux D."/>
            <person name="Ullrich K.K."/>
            <person name="Haas F.B."/>
            <person name="Vanderstraeten L."/>
            <person name="Becker D."/>
            <person name="Lang D."/>
            <person name="Vosolsobe S."/>
            <person name="Rombauts S."/>
            <person name="Wilhelmsson P.K.I."/>
            <person name="Janitza P."/>
            <person name="Kern R."/>
            <person name="Heyl A."/>
            <person name="Rumpler F."/>
            <person name="Villalobos L.I.A.C."/>
            <person name="Clay J.M."/>
            <person name="Skokan R."/>
            <person name="Toyoda A."/>
            <person name="Suzuki Y."/>
            <person name="Kagoshima H."/>
            <person name="Schijlen E."/>
            <person name="Tajeshwar N."/>
            <person name="Catarino B."/>
            <person name="Hetherington A.J."/>
            <person name="Saltykova A."/>
            <person name="Bonnot C."/>
            <person name="Breuninger H."/>
            <person name="Symeonidi A."/>
            <person name="Radhakrishnan G.V."/>
            <person name="Van Nieuwerburgh F."/>
            <person name="Deforce D."/>
            <person name="Chang C."/>
            <person name="Karol K.G."/>
            <person name="Hedrich R."/>
            <person name="Ulvskov P."/>
            <person name="Glockner G."/>
            <person name="Delwiche C.F."/>
            <person name="Petrasek J."/>
            <person name="Van de Peer Y."/>
            <person name="Friml J."/>
            <person name="Beilby M."/>
            <person name="Dolan L."/>
            <person name="Kohara Y."/>
            <person name="Sugano S."/>
            <person name="Fujiyama A."/>
            <person name="Delaux P.-M."/>
            <person name="Quint M."/>
            <person name="TheiBen G."/>
            <person name="Hagemann M."/>
            <person name="Harholt J."/>
            <person name="Dunand C."/>
            <person name="Zachgo S."/>
            <person name="Langdale J."/>
            <person name="Maumus F."/>
            <person name="Straeten D.V.D."/>
            <person name="Gould S.B."/>
            <person name="Rensing S.A."/>
        </authorList>
    </citation>
    <scope>NUCLEOTIDE SEQUENCE [LARGE SCALE GENOMIC DNA]</scope>
    <source>
        <strain evidence="9 10">S276</strain>
    </source>
</reference>
<evidence type="ECO:0000256" key="4">
    <source>
        <dbReference type="ARBA" id="ARBA00022824"/>
    </source>
</evidence>
<dbReference type="InterPro" id="IPR038219">
    <property type="entry name" value="Sep15/SelM_sf"/>
</dbReference>
<keyword evidence="10" id="KW-1185">Reference proteome</keyword>
<dbReference type="InterPro" id="IPR014912">
    <property type="entry name" value="Sep15_SelM_dom"/>
</dbReference>
<dbReference type="GO" id="GO:0016491">
    <property type="term" value="F:oxidoreductase activity"/>
    <property type="evidence" value="ECO:0007669"/>
    <property type="project" value="TreeGrafter"/>
</dbReference>
<dbReference type="SUPFAM" id="SSF52833">
    <property type="entry name" value="Thioredoxin-like"/>
    <property type="match status" value="1"/>
</dbReference>
<evidence type="ECO:0000256" key="5">
    <source>
        <dbReference type="ARBA" id="ARBA00022933"/>
    </source>
</evidence>
<dbReference type="InterPro" id="IPR036249">
    <property type="entry name" value="Thioredoxin-like_sf"/>
</dbReference>
<organism evidence="9 10">
    <name type="scientific">Chara braunii</name>
    <name type="common">Braun's stonewort</name>
    <dbReference type="NCBI Taxonomy" id="69332"/>
    <lineage>
        <taxon>Eukaryota</taxon>
        <taxon>Viridiplantae</taxon>
        <taxon>Streptophyta</taxon>
        <taxon>Charophyceae</taxon>
        <taxon>Charales</taxon>
        <taxon>Characeae</taxon>
        <taxon>Chara</taxon>
    </lineage>
</organism>
<keyword evidence="3 7" id="KW-0732">Signal</keyword>
<evidence type="ECO:0000256" key="7">
    <source>
        <dbReference type="SAM" id="SignalP"/>
    </source>
</evidence>
<comment type="caution">
    <text evidence="9">The sequence shown here is derived from an EMBL/GenBank/DDBJ whole genome shotgun (WGS) entry which is preliminary data.</text>
</comment>
<evidence type="ECO:0000259" key="8">
    <source>
        <dbReference type="Pfam" id="PF08806"/>
    </source>
</evidence>
<evidence type="ECO:0000313" key="10">
    <source>
        <dbReference type="Proteomes" id="UP000265515"/>
    </source>
</evidence>
<sequence>MGIFGAIGRQFAAWSPRWALFLLLLLFSLQRPALAAEEDDCEKLGFTGLGLCRDCNTFAEFVKYAKATLEVCPGRVNFEPHLQAFIGSKAQNYKQLTVKYRINSAPKIVLKDESGNAKETMRPED</sequence>